<dbReference type="PROSITE" id="PS01228">
    <property type="entry name" value="COF_1"/>
    <property type="match status" value="1"/>
</dbReference>
<keyword evidence="2" id="KW-1185">Reference proteome</keyword>
<dbReference type="CDD" id="cd07516">
    <property type="entry name" value="HAD_Pase"/>
    <property type="match status" value="1"/>
</dbReference>
<sequence length="298" mass="33770">MLPPYFAIFESYEILISKKTILQIAIENTSTMKYKILCSDIDGTLLTTKSEVSDFTISEITRIKKETKITLVSARMPSSMHYIQKQLAINEQPIICYNGALVLDKDNQVISSTLIEMTFLHELHQLSEPFEIDLGLYYQDEWYVPRNSVRVEREIHHTHVTPKIRATTDTLQDWSNRSIGAHKIMMMCTKESADAILPILEEKMGETLHFYRSNDTLIEVSPKSVSKLSAIASLLSPEETLKDVVAFGDNYNDMEMLMHVGCGVAVGNAREEVKAIADYVTLPHTENGVAFFIQQNLS</sequence>
<evidence type="ECO:0000313" key="1">
    <source>
        <dbReference type="EMBL" id="SHJ31675.1"/>
    </source>
</evidence>
<dbReference type="SFLD" id="SFLDG01140">
    <property type="entry name" value="C2.B:_Phosphomannomutase_and_P"/>
    <property type="match status" value="1"/>
</dbReference>
<dbReference type="PANTHER" id="PTHR10000">
    <property type="entry name" value="PHOSPHOSERINE PHOSPHATASE"/>
    <property type="match status" value="1"/>
</dbReference>
<dbReference type="STRING" id="558155.SAMN04487911_11710"/>
<dbReference type="InterPro" id="IPR036412">
    <property type="entry name" value="HAD-like_sf"/>
</dbReference>
<dbReference type="Pfam" id="PF08282">
    <property type="entry name" value="Hydrolase_3"/>
    <property type="match status" value="1"/>
</dbReference>
<reference evidence="2" key="1">
    <citation type="submission" date="2016-11" db="EMBL/GenBank/DDBJ databases">
        <authorList>
            <person name="Varghese N."/>
            <person name="Submissions S."/>
        </authorList>
    </citation>
    <scope>NUCLEOTIDE SEQUENCE [LARGE SCALE GENOMIC DNA]</scope>
    <source>
        <strain evidence="2">CGMCC 1.8863</strain>
    </source>
</reference>
<dbReference type="InterPro" id="IPR006379">
    <property type="entry name" value="HAD-SF_hydro_IIB"/>
</dbReference>
<dbReference type="GO" id="GO:0016791">
    <property type="term" value="F:phosphatase activity"/>
    <property type="evidence" value="ECO:0007669"/>
    <property type="project" value="TreeGrafter"/>
</dbReference>
<evidence type="ECO:0008006" key="3">
    <source>
        <dbReference type="Google" id="ProtNLM"/>
    </source>
</evidence>
<dbReference type="Gene3D" id="3.40.50.1000">
    <property type="entry name" value="HAD superfamily/HAD-like"/>
    <property type="match status" value="1"/>
</dbReference>
<protein>
    <recommendedName>
        <fullName evidence="3">Cof subfamily of IIB subfamily of haloacid dehalogenase superfamily/HAD-superfamily hydrolase, subfamily IIB</fullName>
    </recommendedName>
</protein>
<dbReference type="SFLD" id="SFLDS00003">
    <property type="entry name" value="Haloacid_Dehalogenase"/>
    <property type="match status" value="1"/>
</dbReference>
<dbReference type="Gene3D" id="3.30.1240.10">
    <property type="match status" value="1"/>
</dbReference>
<organism evidence="1 2">
    <name type="scientific">Arenibacter nanhaiticus</name>
    <dbReference type="NCBI Taxonomy" id="558155"/>
    <lineage>
        <taxon>Bacteria</taxon>
        <taxon>Pseudomonadati</taxon>
        <taxon>Bacteroidota</taxon>
        <taxon>Flavobacteriia</taxon>
        <taxon>Flavobacteriales</taxon>
        <taxon>Flavobacteriaceae</taxon>
        <taxon>Arenibacter</taxon>
    </lineage>
</organism>
<accession>A0A1M6IBA4</accession>
<dbReference type="Proteomes" id="UP000184231">
    <property type="component" value="Unassembled WGS sequence"/>
</dbReference>
<dbReference type="InterPro" id="IPR000150">
    <property type="entry name" value="Cof"/>
</dbReference>
<proteinExistence type="predicted"/>
<dbReference type="SUPFAM" id="SSF56784">
    <property type="entry name" value="HAD-like"/>
    <property type="match status" value="1"/>
</dbReference>
<name>A0A1M6IBA4_9FLAO</name>
<dbReference type="PANTHER" id="PTHR10000:SF8">
    <property type="entry name" value="HAD SUPERFAMILY HYDROLASE-LIKE, TYPE 3"/>
    <property type="match status" value="1"/>
</dbReference>
<gene>
    <name evidence="1" type="ORF">SAMN04487911_11710</name>
</gene>
<dbReference type="InterPro" id="IPR023214">
    <property type="entry name" value="HAD_sf"/>
</dbReference>
<dbReference type="AlphaFoldDB" id="A0A1M6IBA4"/>
<dbReference type="GO" id="GO:0005829">
    <property type="term" value="C:cytosol"/>
    <property type="evidence" value="ECO:0007669"/>
    <property type="project" value="TreeGrafter"/>
</dbReference>
<dbReference type="NCBIfam" id="TIGR01484">
    <property type="entry name" value="HAD-SF-IIB"/>
    <property type="match status" value="1"/>
</dbReference>
<evidence type="ECO:0000313" key="2">
    <source>
        <dbReference type="Proteomes" id="UP000184231"/>
    </source>
</evidence>
<dbReference type="GO" id="GO:0000287">
    <property type="term" value="F:magnesium ion binding"/>
    <property type="evidence" value="ECO:0007669"/>
    <property type="project" value="TreeGrafter"/>
</dbReference>
<dbReference type="EMBL" id="FQYX01000017">
    <property type="protein sequence ID" value="SHJ31675.1"/>
    <property type="molecule type" value="Genomic_DNA"/>
</dbReference>
<dbReference type="NCBIfam" id="TIGR00099">
    <property type="entry name" value="Cof-subfamily"/>
    <property type="match status" value="1"/>
</dbReference>